<feature type="compositionally biased region" description="Basic residues" evidence="9">
    <location>
        <begin position="16"/>
        <end position="27"/>
    </location>
</feature>
<evidence type="ECO:0000256" key="6">
    <source>
        <dbReference type="ARBA" id="ARBA00023242"/>
    </source>
</evidence>
<dbReference type="InterPro" id="IPR013085">
    <property type="entry name" value="U1-CZ_Znf_C2H2"/>
</dbReference>
<keyword evidence="6" id="KW-0539">Nucleus</keyword>
<dbReference type="SUPFAM" id="SSF57667">
    <property type="entry name" value="beta-beta-alpha zinc fingers"/>
    <property type="match status" value="1"/>
</dbReference>
<keyword evidence="12" id="KW-1185">Reference proteome</keyword>
<keyword evidence="7" id="KW-0687">Ribonucleoprotein</keyword>
<dbReference type="InterPro" id="IPR000690">
    <property type="entry name" value="Matrin/U1-C_Znf_C2H2"/>
</dbReference>
<feature type="region of interest" description="Disordered" evidence="9">
    <location>
        <begin position="48"/>
        <end position="67"/>
    </location>
</feature>
<feature type="non-terminal residue" evidence="11">
    <location>
        <position position="132"/>
    </location>
</feature>
<dbReference type="PROSITE" id="PS50171">
    <property type="entry name" value="ZF_MATRIN"/>
    <property type="match status" value="1"/>
</dbReference>
<evidence type="ECO:0000256" key="2">
    <source>
        <dbReference type="ARBA" id="ARBA00022723"/>
    </source>
</evidence>
<dbReference type="PANTHER" id="PTHR31148">
    <property type="entry name" value="U1 SMALL NUCLEAR RIBONUCLEOPROTEIN C"/>
    <property type="match status" value="1"/>
</dbReference>
<feature type="domain" description="Matrin-type" evidence="10">
    <location>
        <begin position="1"/>
        <end position="31"/>
    </location>
</feature>
<comment type="subcellular location">
    <subcellularLocation>
        <location evidence="1">Nucleus</location>
    </subcellularLocation>
</comment>
<organism evidence="11 12">
    <name type="scientific">Crocuta crocuta</name>
    <name type="common">Spotted hyena</name>
    <dbReference type="NCBI Taxonomy" id="9678"/>
    <lineage>
        <taxon>Eukaryota</taxon>
        <taxon>Metazoa</taxon>
        <taxon>Chordata</taxon>
        <taxon>Craniata</taxon>
        <taxon>Vertebrata</taxon>
        <taxon>Euteleostomi</taxon>
        <taxon>Mammalia</taxon>
        <taxon>Eutheria</taxon>
        <taxon>Laurasiatheria</taxon>
        <taxon>Carnivora</taxon>
        <taxon>Feliformia</taxon>
        <taxon>Hyaenidae</taxon>
        <taxon>Crocuta</taxon>
    </lineage>
</organism>
<feature type="non-terminal residue" evidence="11">
    <location>
        <position position="1"/>
    </location>
</feature>
<accession>A0A6G1AQN9</accession>
<comment type="caution">
    <text evidence="11">The sequence shown here is derived from an EMBL/GenBank/DDBJ whole genome shotgun (WGS) entry which is preliminary data.</text>
</comment>
<dbReference type="Gene3D" id="3.30.160.60">
    <property type="entry name" value="Classic Zinc Finger"/>
    <property type="match status" value="1"/>
</dbReference>
<name>A0A6G1AQN9_CROCR</name>
<protein>
    <submittedName>
        <fullName evidence="11">RU1C protein</fullName>
    </submittedName>
</protein>
<evidence type="ECO:0000313" key="11">
    <source>
        <dbReference type="EMBL" id="KAF0878205.1"/>
    </source>
</evidence>
<dbReference type="PIRSF" id="PIRSF037969">
    <property type="entry name" value="U1_snRNP-C"/>
    <property type="match status" value="1"/>
</dbReference>
<reference evidence="11 12" key="1">
    <citation type="submission" date="2019-11" db="EMBL/GenBank/DDBJ databases">
        <authorList>
            <person name="Yang C."/>
            <person name="Li F."/>
        </authorList>
    </citation>
    <scope>NUCLEOTIDE SEQUENCE [LARGE SCALE GENOMIC DNA]</scope>
    <source>
        <strain evidence="11">KB4526</strain>
        <tissue evidence="11">Muscle</tissue>
    </source>
</reference>
<dbReference type="GO" id="GO:0008270">
    <property type="term" value="F:zinc ion binding"/>
    <property type="evidence" value="ECO:0007669"/>
    <property type="project" value="UniProtKB-KW"/>
</dbReference>
<keyword evidence="2" id="KW-0479">Metal-binding</keyword>
<evidence type="ECO:0000313" key="12">
    <source>
        <dbReference type="Proteomes" id="UP000475037"/>
    </source>
</evidence>
<evidence type="ECO:0000256" key="5">
    <source>
        <dbReference type="ARBA" id="ARBA00022884"/>
    </source>
</evidence>
<keyword evidence="3" id="KW-0863">Zinc-finger</keyword>
<evidence type="ECO:0000256" key="8">
    <source>
        <dbReference type="ARBA" id="ARBA00046357"/>
    </source>
</evidence>
<dbReference type="PANTHER" id="PTHR31148:SF1">
    <property type="entry name" value="U1 SMALL NUCLEAR RIBONUCLEOPROTEIN C"/>
    <property type="match status" value="1"/>
</dbReference>
<dbReference type="InterPro" id="IPR017340">
    <property type="entry name" value="U1_snRNP-C"/>
</dbReference>
<dbReference type="AlphaFoldDB" id="A0A6G1AQN9"/>
<dbReference type="Proteomes" id="UP000475037">
    <property type="component" value="Unassembled WGS sequence"/>
</dbReference>
<dbReference type="Pfam" id="PF06220">
    <property type="entry name" value="zf-U1"/>
    <property type="match status" value="1"/>
</dbReference>
<dbReference type="InterPro" id="IPR036236">
    <property type="entry name" value="Znf_C2H2_sf"/>
</dbReference>
<comment type="subunit">
    <text evidence="8">Component of the U1 snRNP. The U1 snRNP is composed of the U1 snRNA and the 7 core Sm proteins SNRPB, SNRPD1, SNRPD2, SNRPD3, SNRPE, SNRPF and SNRPG that assemble in a heptameric protein ring on the Sm site of the small nuclear RNA to form the core snRNP, and at least 3 U1 snRNP-specific proteins SNRNP70/U1-70K, SNRPA/U1-A and SNRPC/U1-C. SNRPC/U1-C interacts with U1 snRNA and the 5' splice-site region of the pre-mRNA. Interacts (via N-terminus) with TIA1 (via C-terminus); thereby promoting spliceosomal U1 snRNP recruitment to 5' splice sites.</text>
</comment>
<gene>
    <name evidence="11" type="primary">Snrpc_0</name>
    <name evidence="11" type="ORF">FOF47_R21556</name>
</gene>
<evidence type="ECO:0000256" key="3">
    <source>
        <dbReference type="ARBA" id="ARBA00022771"/>
    </source>
</evidence>
<evidence type="ECO:0000259" key="10">
    <source>
        <dbReference type="PROSITE" id="PS50171"/>
    </source>
</evidence>
<feature type="region of interest" description="Disordered" evidence="9">
    <location>
        <begin position="86"/>
        <end position="105"/>
    </location>
</feature>
<dbReference type="GO" id="GO:0000395">
    <property type="term" value="P:mRNA 5'-splice site recognition"/>
    <property type="evidence" value="ECO:0007669"/>
    <property type="project" value="InterPro"/>
</dbReference>
<keyword evidence="4" id="KW-0862">Zinc</keyword>
<proteinExistence type="predicted"/>
<dbReference type="EMBL" id="VOAJ01004070">
    <property type="protein sequence ID" value="KAF0878205.1"/>
    <property type="molecule type" value="Genomic_DNA"/>
</dbReference>
<dbReference type="GO" id="GO:0030627">
    <property type="term" value="F:pre-mRNA 5'-splice site binding"/>
    <property type="evidence" value="ECO:0007669"/>
    <property type="project" value="InterPro"/>
</dbReference>
<dbReference type="GO" id="GO:0005685">
    <property type="term" value="C:U1 snRNP"/>
    <property type="evidence" value="ECO:0007669"/>
    <property type="project" value="InterPro"/>
</dbReference>
<feature type="compositionally biased region" description="Pro residues" evidence="9">
    <location>
        <begin position="93"/>
        <end position="105"/>
    </location>
</feature>
<sequence length="132" mass="14074">CDSRGTYLTHDSPSVRKTHRSGRKHKENVKGYQSQSLIDKTTAACHQGKMPTPFSASPAGAMIPTPTSLLGPPHYGMMPAPHMQCPPMMSKMGPPPPGRTPLVPAPGMRPPIQGHAHLVMVSTQPGIPQLAN</sequence>
<feature type="region of interest" description="Disordered" evidence="9">
    <location>
        <begin position="1"/>
        <end position="37"/>
    </location>
</feature>
<evidence type="ECO:0000256" key="1">
    <source>
        <dbReference type="ARBA" id="ARBA00004123"/>
    </source>
</evidence>
<evidence type="ECO:0000256" key="7">
    <source>
        <dbReference type="ARBA" id="ARBA00023274"/>
    </source>
</evidence>
<evidence type="ECO:0000256" key="9">
    <source>
        <dbReference type="SAM" id="MobiDB-lite"/>
    </source>
</evidence>
<keyword evidence="5" id="KW-0694">RNA-binding</keyword>
<evidence type="ECO:0000256" key="4">
    <source>
        <dbReference type="ARBA" id="ARBA00022833"/>
    </source>
</evidence>